<dbReference type="InterPro" id="IPR005184">
    <property type="entry name" value="DUF306_Meta_HslJ"/>
</dbReference>
<keyword evidence="1" id="KW-0732">Signal</keyword>
<evidence type="ECO:0000259" key="2">
    <source>
        <dbReference type="Pfam" id="PF03724"/>
    </source>
</evidence>
<comment type="caution">
    <text evidence="3">The sequence shown here is derived from an EMBL/GenBank/DDBJ whole genome shotgun (WGS) entry which is preliminary data.</text>
</comment>
<name>A0A916R885_9HYPH</name>
<feature type="chain" id="PRO_5037272094" description="DUF306 domain-containing protein" evidence="1">
    <location>
        <begin position="26"/>
        <end position="147"/>
    </location>
</feature>
<proteinExistence type="predicted"/>
<dbReference type="OrthoDB" id="7950427at2"/>
<evidence type="ECO:0000313" key="4">
    <source>
        <dbReference type="Proteomes" id="UP000596977"/>
    </source>
</evidence>
<organism evidence="3 4">
    <name type="scientific">Pelagibacterium lentulum</name>
    <dbReference type="NCBI Taxonomy" id="2029865"/>
    <lineage>
        <taxon>Bacteria</taxon>
        <taxon>Pseudomonadati</taxon>
        <taxon>Pseudomonadota</taxon>
        <taxon>Alphaproteobacteria</taxon>
        <taxon>Hyphomicrobiales</taxon>
        <taxon>Devosiaceae</taxon>
        <taxon>Pelagibacterium</taxon>
    </lineage>
</organism>
<evidence type="ECO:0000256" key="1">
    <source>
        <dbReference type="SAM" id="SignalP"/>
    </source>
</evidence>
<keyword evidence="4" id="KW-1185">Reference proteome</keyword>
<dbReference type="Proteomes" id="UP000596977">
    <property type="component" value="Unassembled WGS sequence"/>
</dbReference>
<accession>A0A916R885</accession>
<feature type="domain" description="DUF306" evidence="2">
    <location>
        <begin position="37"/>
        <end position="143"/>
    </location>
</feature>
<dbReference type="InterPro" id="IPR053147">
    <property type="entry name" value="Hsp_HslJ-like"/>
</dbReference>
<sequence>MFIRLAPRLALATAILAAAGAIAYANGNSSHAESTAADLAGTSWMLTELEGMPGAEGVDTTLTFHEDGGLGGNGGCNSYGGSVSFEDANGIDISEVFSTMMACEEPKMGQEQHYFRALEAATNFTLDGDVLTLSDDVDNPLVVLSRD</sequence>
<dbReference type="RefSeq" id="WP_127073127.1">
    <property type="nucleotide sequence ID" value="NZ_BMKB01000001.1"/>
</dbReference>
<protein>
    <recommendedName>
        <fullName evidence="2">DUF306 domain-containing protein</fullName>
    </recommendedName>
</protein>
<feature type="signal peptide" evidence="1">
    <location>
        <begin position="1"/>
        <end position="25"/>
    </location>
</feature>
<dbReference type="AlphaFoldDB" id="A0A916R885"/>
<evidence type="ECO:0000313" key="3">
    <source>
        <dbReference type="EMBL" id="GGA41340.1"/>
    </source>
</evidence>
<dbReference type="EMBL" id="BMKB01000001">
    <property type="protein sequence ID" value="GGA41340.1"/>
    <property type="molecule type" value="Genomic_DNA"/>
</dbReference>
<dbReference type="PANTHER" id="PTHR35535:SF1">
    <property type="entry name" value="HEAT SHOCK PROTEIN HSLJ"/>
    <property type="match status" value="1"/>
</dbReference>
<dbReference type="Gene3D" id="2.40.128.270">
    <property type="match status" value="1"/>
</dbReference>
<dbReference type="InterPro" id="IPR038670">
    <property type="entry name" value="HslJ-like_sf"/>
</dbReference>
<reference evidence="3 4" key="1">
    <citation type="journal article" date="2014" name="Int. J. Syst. Evol. Microbiol.">
        <title>Complete genome sequence of Corynebacterium casei LMG S-19264T (=DSM 44701T), isolated from a smear-ripened cheese.</title>
        <authorList>
            <consortium name="US DOE Joint Genome Institute (JGI-PGF)"/>
            <person name="Walter F."/>
            <person name="Albersmeier A."/>
            <person name="Kalinowski J."/>
            <person name="Ruckert C."/>
        </authorList>
    </citation>
    <scope>NUCLEOTIDE SEQUENCE [LARGE SCALE GENOMIC DNA]</scope>
    <source>
        <strain evidence="3 4">CGMCC 1.15896</strain>
    </source>
</reference>
<dbReference type="PANTHER" id="PTHR35535">
    <property type="entry name" value="HEAT SHOCK PROTEIN HSLJ"/>
    <property type="match status" value="1"/>
</dbReference>
<gene>
    <name evidence="3" type="ORF">GCM10011499_08700</name>
</gene>
<dbReference type="Pfam" id="PF03724">
    <property type="entry name" value="META"/>
    <property type="match status" value="1"/>
</dbReference>